<proteinExistence type="evidence at transcript level"/>
<evidence type="ECO:0000313" key="2">
    <source>
        <dbReference type="EMBL" id="ACN35370.1"/>
    </source>
</evidence>
<dbReference type="HOGENOM" id="CLU_1356469_0_0_1"/>
<name>C0PJK4_MAIZE</name>
<dbReference type="AlphaFoldDB" id="C0PJK4"/>
<organism evidence="2">
    <name type="scientific">Zea mays</name>
    <name type="common">Maize</name>
    <dbReference type="NCBI Taxonomy" id="4577"/>
    <lineage>
        <taxon>Eukaryota</taxon>
        <taxon>Viridiplantae</taxon>
        <taxon>Streptophyta</taxon>
        <taxon>Embryophyta</taxon>
        <taxon>Tracheophyta</taxon>
        <taxon>Spermatophyta</taxon>
        <taxon>Magnoliopsida</taxon>
        <taxon>Liliopsida</taxon>
        <taxon>Poales</taxon>
        <taxon>Poaceae</taxon>
        <taxon>PACMAD clade</taxon>
        <taxon>Panicoideae</taxon>
        <taxon>Andropogonodae</taxon>
        <taxon>Andropogoneae</taxon>
        <taxon>Tripsacinae</taxon>
        <taxon>Zea</taxon>
    </lineage>
</organism>
<sequence length="202" mass="22117">MLRSLLAPDRRPCSRGLGTGPNYLHGLRVRDNPISSRSPWKARPPPVILDSPRPRPRSTLLSPTIPTDSAPYHHPGSLERDPLSSLLQSPLPQPRSPPSLSILAHALHGRRGRDARVDLCRGCDALPGRLLPVLRAPCAALERHRAVHVLVVSPRLAHVVPPASTDHQAHSHCRPERIATNRCVQFYSTPASSRCASTRGRS</sequence>
<dbReference type="GeneID" id="100383861"/>
<dbReference type="RefSeq" id="NP_001169962.1">
    <property type="nucleotide sequence ID" value="NM_001176491.2"/>
</dbReference>
<dbReference type="KEGG" id="zma:100383861"/>
<evidence type="ECO:0000256" key="1">
    <source>
        <dbReference type="SAM" id="MobiDB-lite"/>
    </source>
</evidence>
<dbReference type="EMBL" id="BT068473">
    <property type="protein sequence ID" value="ACN35370.1"/>
    <property type="molecule type" value="mRNA"/>
</dbReference>
<accession>C0PJK4</accession>
<feature type="region of interest" description="Disordered" evidence="1">
    <location>
        <begin position="1"/>
        <end position="99"/>
    </location>
</feature>
<protein>
    <submittedName>
        <fullName evidence="2">Uncharacterized protein</fullName>
    </submittedName>
</protein>
<reference evidence="2" key="1">
    <citation type="journal article" date="2009" name="PLoS Genet.">
        <title>Sequencing, mapping, and analysis of 27,455 maize full-length cDNAs.</title>
        <authorList>
            <person name="Soderlund C."/>
            <person name="Descour A."/>
            <person name="Kudrna D."/>
            <person name="Bomhoff M."/>
            <person name="Boyd L."/>
            <person name="Currie J."/>
            <person name="Angelova A."/>
            <person name="Collura K."/>
            <person name="Wissotski M."/>
            <person name="Ashley E."/>
            <person name="Morrow D."/>
            <person name="Fernandes J."/>
            <person name="Walbot V."/>
            <person name="Yu Y."/>
        </authorList>
    </citation>
    <scope>NUCLEOTIDE SEQUENCE</scope>
    <source>
        <strain evidence="2">B73</strain>
    </source>
</reference>